<dbReference type="Proteomes" id="UP001489004">
    <property type="component" value="Unassembled WGS sequence"/>
</dbReference>
<dbReference type="EMBL" id="JALJOR010000016">
    <property type="protein sequence ID" value="KAK9805283.1"/>
    <property type="molecule type" value="Genomic_DNA"/>
</dbReference>
<accession>A0AAW1PB61</accession>
<evidence type="ECO:0000256" key="3">
    <source>
        <dbReference type="ARBA" id="ARBA00023300"/>
    </source>
</evidence>
<dbReference type="GO" id="GO:0110102">
    <property type="term" value="P:ribulose bisphosphate carboxylase complex assembly"/>
    <property type="evidence" value="ECO:0007669"/>
    <property type="project" value="InterPro"/>
</dbReference>
<dbReference type="PANTHER" id="PTHR33791:SF1">
    <property type="entry name" value="RUBISCO CHAPERONE RBCX"/>
    <property type="match status" value="1"/>
</dbReference>
<organism evidence="4 5">
    <name type="scientific">[Myrmecia] bisecta</name>
    <dbReference type="NCBI Taxonomy" id="41462"/>
    <lineage>
        <taxon>Eukaryota</taxon>
        <taxon>Viridiplantae</taxon>
        <taxon>Chlorophyta</taxon>
        <taxon>core chlorophytes</taxon>
        <taxon>Trebouxiophyceae</taxon>
        <taxon>Trebouxiales</taxon>
        <taxon>Trebouxiaceae</taxon>
        <taxon>Myrmecia</taxon>
    </lineage>
</organism>
<reference evidence="4 5" key="1">
    <citation type="journal article" date="2024" name="Nat. Commun.">
        <title>Phylogenomics reveals the evolutionary origins of lichenization in chlorophyte algae.</title>
        <authorList>
            <person name="Puginier C."/>
            <person name="Libourel C."/>
            <person name="Otte J."/>
            <person name="Skaloud P."/>
            <person name="Haon M."/>
            <person name="Grisel S."/>
            <person name="Petersen M."/>
            <person name="Berrin J.G."/>
            <person name="Delaux P.M."/>
            <person name="Dal Grande F."/>
            <person name="Keller J."/>
        </authorList>
    </citation>
    <scope>NUCLEOTIDE SEQUENCE [LARGE SCALE GENOMIC DNA]</scope>
    <source>
        <strain evidence="4 5">SAG 2043</strain>
    </source>
</reference>
<protein>
    <submittedName>
        <fullName evidence="4">Uncharacterized protein</fullName>
    </submittedName>
</protein>
<keyword evidence="1" id="KW-0602">Photosynthesis</keyword>
<dbReference type="SUPFAM" id="SSF158615">
    <property type="entry name" value="RbcX-like"/>
    <property type="match status" value="1"/>
</dbReference>
<dbReference type="InterPro" id="IPR038052">
    <property type="entry name" value="Chaperonin_RbcX_sf"/>
</dbReference>
<name>A0AAW1PB61_9CHLO</name>
<sequence length="142" mass="15791">MYVPSDSFGGLSPERKAADALRTLFTFIAVKIVLAQLEGSGRGSLASYNATDYQDLTTFLEEVPLRDGDAWLTLLLRRNEMLALRIMEVRAAYSVEDFEWESCKKLAVNDIKNANVKMMRQYATDAFKRAVGTDTSGADTPP</sequence>
<proteinExistence type="predicted"/>
<dbReference type="Gene3D" id="1.10.1200.210">
    <property type="entry name" value="Chaperonin-like RbcX"/>
    <property type="match status" value="1"/>
</dbReference>
<keyword evidence="2" id="KW-0143">Chaperone</keyword>
<evidence type="ECO:0000256" key="2">
    <source>
        <dbReference type="ARBA" id="ARBA00023186"/>
    </source>
</evidence>
<keyword evidence="5" id="KW-1185">Reference proteome</keyword>
<dbReference type="InterPro" id="IPR003435">
    <property type="entry name" value="Chaperonin_RcbX"/>
</dbReference>
<keyword evidence="3" id="KW-0120">Carbon dioxide fixation</keyword>
<dbReference type="GO" id="GO:0015979">
    <property type="term" value="P:photosynthesis"/>
    <property type="evidence" value="ECO:0007669"/>
    <property type="project" value="UniProtKB-KW"/>
</dbReference>
<dbReference type="AlphaFoldDB" id="A0AAW1PB61"/>
<dbReference type="GO" id="GO:0015977">
    <property type="term" value="P:carbon fixation"/>
    <property type="evidence" value="ECO:0007669"/>
    <property type="project" value="UniProtKB-KW"/>
</dbReference>
<dbReference type="PANTHER" id="PTHR33791">
    <property type="entry name" value="CHAPERONIN-LIKE RBCX PROTEIN 1, CHLOROPLASTIC"/>
    <property type="match status" value="1"/>
</dbReference>
<comment type="caution">
    <text evidence="4">The sequence shown here is derived from an EMBL/GenBank/DDBJ whole genome shotgun (WGS) entry which is preliminary data.</text>
</comment>
<evidence type="ECO:0000313" key="5">
    <source>
        <dbReference type="Proteomes" id="UP001489004"/>
    </source>
</evidence>
<dbReference type="Pfam" id="PF02341">
    <property type="entry name" value="RbcX"/>
    <property type="match status" value="1"/>
</dbReference>
<dbReference type="GO" id="GO:0044183">
    <property type="term" value="F:protein folding chaperone"/>
    <property type="evidence" value="ECO:0007669"/>
    <property type="project" value="InterPro"/>
</dbReference>
<evidence type="ECO:0000256" key="1">
    <source>
        <dbReference type="ARBA" id="ARBA00022531"/>
    </source>
</evidence>
<gene>
    <name evidence="4" type="ORF">WJX72_010898</name>
</gene>
<evidence type="ECO:0000313" key="4">
    <source>
        <dbReference type="EMBL" id="KAK9805283.1"/>
    </source>
</evidence>